<accession>A0ABV2J5W8</accession>
<dbReference type="EMBL" id="JBEPMB010000013">
    <property type="protein sequence ID" value="MET3616146.1"/>
    <property type="molecule type" value="Genomic_DNA"/>
</dbReference>
<dbReference type="Proteomes" id="UP001549047">
    <property type="component" value="Unassembled WGS sequence"/>
</dbReference>
<dbReference type="PANTHER" id="PTHR35883">
    <property type="entry name" value="CYCLIC AMP-INDUCIBLE PROTEIN BP74-RELATED"/>
    <property type="match status" value="1"/>
</dbReference>
<dbReference type="RefSeq" id="WP_354558603.1">
    <property type="nucleotide sequence ID" value="NZ_JBEPMB010000013.1"/>
</dbReference>
<organism evidence="2 3">
    <name type="scientific">Rhizobium aquaticum</name>
    <dbReference type="NCBI Taxonomy" id="1549636"/>
    <lineage>
        <taxon>Bacteria</taxon>
        <taxon>Pseudomonadati</taxon>
        <taxon>Pseudomonadota</taxon>
        <taxon>Alphaproteobacteria</taxon>
        <taxon>Hyphomicrobiales</taxon>
        <taxon>Rhizobiaceae</taxon>
        <taxon>Rhizobium/Agrobacterium group</taxon>
        <taxon>Rhizobium</taxon>
    </lineage>
</organism>
<evidence type="ECO:0000313" key="2">
    <source>
        <dbReference type="EMBL" id="MET3616146.1"/>
    </source>
</evidence>
<dbReference type="PANTHER" id="PTHR35883:SF1">
    <property type="entry name" value="CALMODULIN-BINDING PROTEIN CAM-BP15-RELATED"/>
    <property type="match status" value="1"/>
</dbReference>
<keyword evidence="3" id="KW-1185">Reference proteome</keyword>
<dbReference type="InterPro" id="IPR056422">
    <property type="entry name" value="BP74_N"/>
</dbReference>
<comment type="caution">
    <text evidence="2">The sequence shown here is derived from an EMBL/GenBank/DDBJ whole genome shotgun (WGS) entry which is preliminary data.</text>
</comment>
<dbReference type="InterPro" id="IPR053344">
    <property type="entry name" value="cAMP-inducible_BP74-like"/>
</dbReference>
<sequence length="130" mass="15042">MSENAYFSFWQRSPNGTINTFFFKLSDPIRIAQARQILADPTRIDRHVQGTVLQYKAAYNPDWSFHLDPKTIGFFEQQIEVCDANMTYIEEHLDEIGGSTLPKSFWCPWHSTLAAEVTHLVDSQTEKLMI</sequence>
<protein>
    <recommendedName>
        <fullName evidence="1">BP74 N-terminal domain-containing protein</fullName>
    </recommendedName>
</protein>
<gene>
    <name evidence="2" type="ORF">ABID16_004495</name>
</gene>
<dbReference type="Pfam" id="PF23621">
    <property type="entry name" value="BP74_N"/>
    <property type="match status" value="1"/>
</dbReference>
<evidence type="ECO:0000313" key="3">
    <source>
        <dbReference type="Proteomes" id="UP001549047"/>
    </source>
</evidence>
<name>A0ABV2J5W8_9HYPH</name>
<feature type="domain" description="BP74 N-terminal" evidence="1">
    <location>
        <begin position="4"/>
        <end position="118"/>
    </location>
</feature>
<proteinExistence type="predicted"/>
<reference evidence="2 3" key="1">
    <citation type="submission" date="2024-06" db="EMBL/GenBank/DDBJ databases">
        <title>Genomic Encyclopedia of Type Strains, Phase IV (KMG-IV): sequencing the most valuable type-strain genomes for metagenomic binning, comparative biology and taxonomic classification.</title>
        <authorList>
            <person name="Goeker M."/>
        </authorList>
    </citation>
    <scope>NUCLEOTIDE SEQUENCE [LARGE SCALE GENOMIC DNA]</scope>
    <source>
        <strain evidence="2 3">DSM 29780</strain>
    </source>
</reference>
<evidence type="ECO:0000259" key="1">
    <source>
        <dbReference type="Pfam" id="PF23621"/>
    </source>
</evidence>